<evidence type="ECO:0000259" key="1">
    <source>
        <dbReference type="Pfam" id="PF03819"/>
    </source>
</evidence>
<evidence type="ECO:0000313" key="2">
    <source>
        <dbReference type="EMBL" id="UUI69136.1"/>
    </source>
</evidence>
<dbReference type="PANTHER" id="PTHR30522">
    <property type="entry name" value="NUCLEOSIDE TRIPHOSPHATE PYROPHOSPHOHYDROLASE"/>
    <property type="match status" value="1"/>
</dbReference>
<accession>A0ABY5KF97</accession>
<dbReference type="Pfam" id="PF03819">
    <property type="entry name" value="MazG"/>
    <property type="match status" value="1"/>
</dbReference>
<name>A0ABY5KF97_9ACTN</name>
<proteinExistence type="predicted"/>
<protein>
    <submittedName>
        <fullName evidence="2">MazG family protein</fullName>
    </submittedName>
</protein>
<dbReference type="RefSeq" id="WP_232417399.1">
    <property type="nucleotide sequence ID" value="NZ_CP101990.1"/>
</dbReference>
<dbReference type="CDD" id="cd11528">
    <property type="entry name" value="NTP-PPase_MazG_Nterm"/>
    <property type="match status" value="1"/>
</dbReference>
<dbReference type="InterPro" id="IPR011551">
    <property type="entry name" value="NTP_PyrPHydrolase_MazG"/>
</dbReference>
<dbReference type="EMBL" id="CP101990">
    <property type="protein sequence ID" value="UUI69136.1"/>
    <property type="molecule type" value="Genomic_DNA"/>
</dbReference>
<sequence length="193" mass="21602">MSQEFDRLVEVMRRLRAECPWTREQTHESLRRYVIEEAYETAEAIDLRDSDHLREELGDLLMQVVIHAAIAESDDEGWTTDDVVRGIADKLIHRSPHVFGDVTVSSAAEVDAIWQRLKAERKQRTHPLEGIPADLPALMAADKVLGRVDAPVEGDDLGARLLRLVAEARSAGVDPEVELRAAIRRHADDAPSS</sequence>
<reference evidence="2 3" key="1">
    <citation type="submission" date="2022-07" db="EMBL/GenBank/DDBJ databases">
        <title>Novel species in genus Aeromicrobium.</title>
        <authorList>
            <person name="Ye L."/>
        </authorList>
    </citation>
    <scope>NUCLEOTIDE SEQUENCE [LARGE SCALE GENOMIC DNA]</scope>
    <source>
        <strain evidence="3">zg-Y50</strain>
    </source>
</reference>
<dbReference type="PANTHER" id="PTHR30522:SF0">
    <property type="entry name" value="NUCLEOSIDE TRIPHOSPHATE PYROPHOSPHOHYDROLASE"/>
    <property type="match status" value="1"/>
</dbReference>
<organism evidence="2 3">
    <name type="scientific">Aeromicrobium duanguangcaii</name>
    <dbReference type="NCBI Taxonomy" id="2968086"/>
    <lineage>
        <taxon>Bacteria</taxon>
        <taxon>Bacillati</taxon>
        <taxon>Actinomycetota</taxon>
        <taxon>Actinomycetes</taxon>
        <taxon>Propionibacteriales</taxon>
        <taxon>Nocardioidaceae</taxon>
        <taxon>Aeromicrobium</taxon>
    </lineage>
</organism>
<dbReference type="Proteomes" id="UP001315860">
    <property type="component" value="Chromosome"/>
</dbReference>
<evidence type="ECO:0000313" key="3">
    <source>
        <dbReference type="Proteomes" id="UP001315860"/>
    </source>
</evidence>
<dbReference type="SUPFAM" id="SSF101386">
    <property type="entry name" value="all-alpha NTP pyrophosphatases"/>
    <property type="match status" value="1"/>
</dbReference>
<keyword evidence="3" id="KW-1185">Reference proteome</keyword>
<dbReference type="InterPro" id="IPR048015">
    <property type="entry name" value="NTP-PPase_MazG-like_N"/>
</dbReference>
<dbReference type="InterPro" id="IPR004518">
    <property type="entry name" value="MazG-like_dom"/>
</dbReference>
<dbReference type="NCBIfam" id="TIGR00444">
    <property type="entry name" value="mazG"/>
    <property type="match status" value="1"/>
</dbReference>
<gene>
    <name evidence="2" type="ORF">NP095_03240</name>
</gene>
<feature type="domain" description="NTP pyrophosphohydrolase MazG-like" evidence="1">
    <location>
        <begin position="25"/>
        <end position="99"/>
    </location>
</feature>
<dbReference type="Gene3D" id="1.10.287.1080">
    <property type="entry name" value="MazG-like"/>
    <property type="match status" value="1"/>
</dbReference>